<dbReference type="Proteomes" id="UP001459277">
    <property type="component" value="Unassembled WGS sequence"/>
</dbReference>
<organism evidence="1 2">
    <name type="scientific">Lithocarpus litseifolius</name>
    <dbReference type="NCBI Taxonomy" id="425828"/>
    <lineage>
        <taxon>Eukaryota</taxon>
        <taxon>Viridiplantae</taxon>
        <taxon>Streptophyta</taxon>
        <taxon>Embryophyta</taxon>
        <taxon>Tracheophyta</taxon>
        <taxon>Spermatophyta</taxon>
        <taxon>Magnoliopsida</taxon>
        <taxon>eudicotyledons</taxon>
        <taxon>Gunneridae</taxon>
        <taxon>Pentapetalae</taxon>
        <taxon>rosids</taxon>
        <taxon>fabids</taxon>
        <taxon>Fagales</taxon>
        <taxon>Fagaceae</taxon>
        <taxon>Lithocarpus</taxon>
    </lineage>
</organism>
<gene>
    <name evidence="1" type="ORF">SO802_024092</name>
</gene>
<accession>A0AAW2C867</accession>
<comment type="caution">
    <text evidence="1">The sequence shown here is derived from an EMBL/GenBank/DDBJ whole genome shotgun (WGS) entry which is preliminary data.</text>
</comment>
<protein>
    <submittedName>
        <fullName evidence="1">Uncharacterized protein</fullName>
    </submittedName>
</protein>
<sequence length="55" mass="6362">MNELRLKRRDISAINTAGKCRGLNPRATGHYKTRVPTHQDGWFQLNIHLAVKQIH</sequence>
<reference evidence="1 2" key="1">
    <citation type="submission" date="2024-01" db="EMBL/GenBank/DDBJ databases">
        <title>A telomere-to-telomere, gap-free genome of sweet tea (Lithocarpus litseifolius).</title>
        <authorList>
            <person name="Zhou J."/>
        </authorList>
    </citation>
    <scope>NUCLEOTIDE SEQUENCE [LARGE SCALE GENOMIC DNA]</scope>
    <source>
        <strain evidence="1">Zhou-2022a</strain>
        <tissue evidence="1">Leaf</tissue>
    </source>
</reference>
<proteinExistence type="predicted"/>
<dbReference type="AlphaFoldDB" id="A0AAW2C867"/>
<evidence type="ECO:0000313" key="1">
    <source>
        <dbReference type="EMBL" id="KAK9994389.1"/>
    </source>
</evidence>
<evidence type="ECO:0000313" key="2">
    <source>
        <dbReference type="Proteomes" id="UP001459277"/>
    </source>
</evidence>
<dbReference type="EMBL" id="JAZDWU010000008">
    <property type="protein sequence ID" value="KAK9994389.1"/>
    <property type="molecule type" value="Genomic_DNA"/>
</dbReference>
<keyword evidence="2" id="KW-1185">Reference proteome</keyword>
<name>A0AAW2C867_9ROSI</name>